<dbReference type="Gene3D" id="2.60.40.10">
    <property type="entry name" value="Immunoglobulins"/>
    <property type="match status" value="2"/>
</dbReference>
<dbReference type="PRINTS" id="PR00014">
    <property type="entry name" value="FNTYPEIII"/>
</dbReference>
<dbReference type="PANTHER" id="PTHR13817:SF151">
    <property type="entry name" value="TITIN"/>
    <property type="match status" value="1"/>
</dbReference>
<evidence type="ECO:0000256" key="1">
    <source>
        <dbReference type="ARBA" id="ARBA00022737"/>
    </source>
</evidence>
<dbReference type="Pfam" id="PF00041">
    <property type="entry name" value="fn3"/>
    <property type="match status" value="1"/>
</dbReference>
<evidence type="ECO:0000313" key="3">
    <source>
        <dbReference type="EMBL" id="CAD9530209.1"/>
    </source>
</evidence>
<dbReference type="InterPro" id="IPR013783">
    <property type="entry name" value="Ig-like_fold"/>
</dbReference>
<name>A0A7S2IVG3_9DINO</name>
<dbReference type="SMART" id="SM00060">
    <property type="entry name" value="FN3"/>
    <property type="match status" value="2"/>
</dbReference>
<dbReference type="CDD" id="cd00063">
    <property type="entry name" value="FN3"/>
    <property type="match status" value="2"/>
</dbReference>
<sequence length="408" mass="45853">MHPDWEAHPPEHEHEEERPHMLFVDLEELELRPEAAHETPGFFQSLTYAVSFHPSSEHPEAIPLPPHPPRATVEGQYLVSKSHAAKEVEGPSRFSFQQPAEQTARQHPHIPFKERLELTLSRMDQHLVAYLWGRKTSVRSEEFTLVGRAVIPMDDYTSQRKLTKWGVFDIAEHHRVAELHIRYAVCTTPSAVQKPRVAEAEQTKVTVTWEPPGSDHGSPLTGYKISILLNQTHETGPQWHTVCELTKTLNTAYVVTNLTGNTAYLLDVRAVNKVGAGDPTEFQITTAPCEPDPPSQPWVDERRDNCFNVAWYPCAHDGGFPVTHYRIKMRKVVGAARKVTCGVPGESKSVWIDMGTVAANDKEKESPSVYSAWVGPLEKEHCEYRFQVFAVSKAGESEGSEISGPEYA</sequence>
<dbReference type="EMBL" id="HBGW01019527">
    <property type="protein sequence ID" value="CAD9530209.1"/>
    <property type="molecule type" value="Transcribed_RNA"/>
</dbReference>
<dbReference type="PROSITE" id="PS50853">
    <property type="entry name" value="FN3"/>
    <property type="match status" value="2"/>
</dbReference>
<dbReference type="AlphaFoldDB" id="A0A7S2IVG3"/>
<dbReference type="InterPro" id="IPR036116">
    <property type="entry name" value="FN3_sf"/>
</dbReference>
<reference evidence="3" key="1">
    <citation type="submission" date="2021-01" db="EMBL/GenBank/DDBJ databases">
        <authorList>
            <person name="Corre E."/>
            <person name="Pelletier E."/>
            <person name="Niang G."/>
            <person name="Scheremetjew M."/>
            <person name="Finn R."/>
            <person name="Kale V."/>
            <person name="Holt S."/>
            <person name="Cochrane G."/>
            <person name="Meng A."/>
            <person name="Brown T."/>
            <person name="Cohen L."/>
        </authorList>
    </citation>
    <scope>NUCLEOTIDE SEQUENCE</scope>
    <source>
        <strain evidence="3">RCC3387</strain>
    </source>
</reference>
<keyword evidence="1" id="KW-0677">Repeat</keyword>
<feature type="domain" description="Fibronectin type-III" evidence="2">
    <location>
        <begin position="191"/>
        <end position="292"/>
    </location>
</feature>
<dbReference type="SUPFAM" id="SSF49265">
    <property type="entry name" value="Fibronectin type III"/>
    <property type="match status" value="1"/>
</dbReference>
<dbReference type="PANTHER" id="PTHR13817">
    <property type="entry name" value="TITIN"/>
    <property type="match status" value="1"/>
</dbReference>
<dbReference type="InterPro" id="IPR003961">
    <property type="entry name" value="FN3_dom"/>
</dbReference>
<evidence type="ECO:0000259" key="2">
    <source>
        <dbReference type="PROSITE" id="PS50853"/>
    </source>
</evidence>
<accession>A0A7S2IVG3</accession>
<feature type="domain" description="Fibronectin type-III" evidence="2">
    <location>
        <begin position="293"/>
        <end position="408"/>
    </location>
</feature>
<protein>
    <recommendedName>
        <fullName evidence="2">Fibronectin type-III domain-containing protein</fullName>
    </recommendedName>
</protein>
<organism evidence="3">
    <name type="scientific">Zooxanthella nutricula</name>
    <dbReference type="NCBI Taxonomy" id="1333877"/>
    <lineage>
        <taxon>Eukaryota</taxon>
        <taxon>Sar</taxon>
        <taxon>Alveolata</taxon>
        <taxon>Dinophyceae</taxon>
        <taxon>Peridiniales</taxon>
        <taxon>Peridiniales incertae sedis</taxon>
        <taxon>Zooxanthella</taxon>
    </lineage>
</organism>
<gene>
    <name evidence="3" type="ORF">BRAN1462_LOCUS12345</name>
</gene>
<proteinExistence type="predicted"/>
<dbReference type="InterPro" id="IPR050964">
    <property type="entry name" value="Striated_Muscle_Regulatory"/>
</dbReference>